<keyword evidence="3" id="KW-1185">Reference proteome</keyword>
<dbReference type="RefSeq" id="WP_144749246.1">
    <property type="nucleotide sequence ID" value="NZ_VMNW02000061.1"/>
</dbReference>
<keyword evidence="1" id="KW-0812">Transmembrane</keyword>
<keyword evidence="1" id="KW-0472">Membrane</keyword>
<feature type="transmembrane region" description="Helical" evidence="1">
    <location>
        <begin position="12"/>
        <end position="31"/>
    </location>
</feature>
<dbReference type="Pfam" id="PF11377">
    <property type="entry name" value="DUF3180"/>
    <property type="match status" value="1"/>
</dbReference>
<sequence length="153" mass="16106">MHFTRPRELVTAGLIGLVLAYLAFEFAYGSLPDLPRFGGVTLLVIAVIEVVLAWSIRGRIKEGRLVGAIAVARAVALAKASSLLGALFTGAWLGALVALLPRVNEVSAAAGDSRSAIIGLISAALLVPAALWLEHSCRTPDTRDQDRDNHPTG</sequence>
<evidence type="ECO:0000313" key="3">
    <source>
        <dbReference type="Proteomes" id="UP000319769"/>
    </source>
</evidence>
<evidence type="ECO:0000313" key="2">
    <source>
        <dbReference type="EMBL" id="KAA9154951.1"/>
    </source>
</evidence>
<gene>
    <name evidence="2" type="ORF">FPZ12_030985</name>
</gene>
<dbReference type="AlphaFoldDB" id="A0A5N0USN6"/>
<proteinExistence type="predicted"/>
<dbReference type="EMBL" id="VMNW02000061">
    <property type="protein sequence ID" value="KAA9154951.1"/>
    <property type="molecule type" value="Genomic_DNA"/>
</dbReference>
<accession>A0A5N0USN6</accession>
<feature type="transmembrane region" description="Helical" evidence="1">
    <location>
        <begin position="115"/>
        <end position="133"/>
    </location>
</feature>
<name>A0A5N0USN6_9PSEU</name>
<feature type="transmembrane region" description="Helical" evidence="1">
    <location>
        <begin position="83"/>
        <end position="103"/>
    </location>
</feature>
<protein>
    <submittedName>
        <fullName evidence="2">DUF3180 family protein</fullName>
    </submittedName>
</protein>
<reference evidence="2" key="1">
    <citation type="submission" date="2019-09" db="EMBL/GenBank/DDBJ databases">
        <authorList>
            <person name="Teo W.F.A."/>
            <person name="Duangmal K."/>
        </authorList>
    </citation>
    <scope>NUCLEOTIDE SEQUENCE [LARGE SCALE GENOMIC DNA]</scope>
    <source>
        <strain evidence="2">K81G1</strain>
    </source>
</reference>
<comment type="caution">
    <text evidence="2">The sequence shown here is derived from an EMBL/GenBank/DDBJ whole genome shotgun (WGS) entry which is preliminary data.</text>
</comment>
<dbReference type="Proteomes" id="UP000319769">
    <property type="component" value="Unassembled WGS sequence"/>
</dbReference>
<dbReference type="OrthoDB" id="3825558at2"/>
<evidence type="ECO:0000256" key="1">
    <source>
        <dbReference type="SAM" id="Phobius"/>
    </source>
</evidence>
<dbReference type="InterPro" id="IPR021517">
    <property type="entry name" value="DUF3180"/>
</dbReference>
<keyword evidence="1" id="KW-1133">Transmembrane helix</keyword>
<organism evidence="2 3">
    <name type="scientific">Amycolatopsis acidicola</name>
    <dbReference type="NCBI Taxonomy" id="2596893"/>
    <lineage>
        <taxon>Bacteria</taxon>
        <taxon>Bacillati</taxon>
        <taxon>Actinomycetota</taxon>
        <taxon>Actinomycetes</taxon>
        <taxon>Pseudonocardiales</taxon>
        <taxon>Pseudonocardiaceae</taxon>
        <taxon>Amycolatopsis</taxon>
    </lineage>
</organism>
<feature type="transmembrane region" description="Helical" evidence="1">
    <location>
        <begin position="37"/>
        <end position="56"/>
    </location>
</feature>